<dbReference type="GO" id="GO:0032991">
    <property type="term" value="C:protein-containing complex"/>
    <property type="evidence" value="ECO:0007669"/>
    <property type="project" value="TreeGrafter"/>
</dbReference>
<dbReference type="GO" id="GO:0005886">
    <property type="term" value="C:plasma membrane"/>
    <property type="evidence" value="ECO:0007669"/>
    <property type="project" value="TreeGrafter"/>
</dbReference>
<dbReference type="Proteomes" id="UP000030764">
    <property type="component" value="Unassembled WGS sequence"/>
</dbReference>
<dbReference type="EMBL" id="KL363232">
    <property type="protein sequence ID" value="KFD52094.1"/>
    <property type="molecule type" value="Genomic_DNA"/>
</dbReference>
<evidence type="ECO:0000256" key="4">
    <source>
        <dbReference type="ARBA" id="ARBA00023157"/>
    </source>
</evidence>
<keyword evidence="8" id="KW-0812">Transmembrane</keyword>
<feature type="compositionally biased region" description="Low complexity" evidence="7">
    <location>
        <begin position="179"/>
        <end position="195"/>
    </location>
</feature>
<dbReference type="EMBL" id="KL367531">
    <property type="protein sequence ID" value="KFD65833.1"/>
    <property type="molecule type" value="Genomic_DNA"/>
</dbReference>
<feature type="disulfide bond" evidence="6">
    <location>
        <begin position="63"/>
        <end position="72"/>
    </location>
</feature>
<dbReference type="PROSITE" id="PS00022">
    <property type="entry name" value="EGF_1"/>
    <property type="match status" value="2"/>
</dbReference>
<dbReference type="InterPro" id="IPR051022">
    <property type="entry name" value="Notch_Cell-Fate_Det"/>
</dbReference>
<keyword evidence="1 6" id="KW-0245">EGF-like domain</keyword>
<proteinExistence type="predicted"/>
<evidence type="ECO:0000256" key="7">
    <source>
        <dbReference type="SAM" id="MobiDB-lite"/>
    </source>
</evidence>
<keyword evidence="12" id="KW-1185">Reference proteome</keyword>
<dbReference type="InterPro" id="IPR000152">
    <property type="entry name" value="EGF-type_Asp/Asn_hydroxyl_site"/>
</dbReference>
<evidence type="ECO:0000259" key="9">
    <source>
        <dbReference type="PROSITE" id="PS50026"/>
    </source>
</evidence>
<dbReference type="InterPro" id="IPR018097">
    <property type="entry name" value="EGF_Ca-bd_CS"/>
</dbReference>
<keyword evidence="3" id="KW-0677">Repeat</keyword>
<dbReference type="InterPro" id="IPR000742">
    <property type="entry name" value="EGF"/>
</dbReference>
<comment type="caution">
    <text evidence="6">Lacks conserved residue(s) required for the propagation of feature annotation.</text>
</comment>
<dbReference type="GO" id="GO:0045197">
    <property type="term" value="P:establishment or maintenance of epithelial cell apical/basal polarity"/>
    <property type="evidence" value="ECO:0007669"/>
    <property type="project" value="TreeGrafter"/>
</dbReference>
<dbReference type="PROSITE" id="PS01187">
    <property type="entry name" value="EGF_CA"/>
    <property type="match status" value="1"/>
</dbReference>
<dbReference type="CDD" id="cd00054">
    <property type="entry name" value="EGF_CA"/>
    <property type="match status" value="1"/>
</dbReference>
<feature type="compositionally biased region" description="Basic residues" evidence="7">
    <location>
        <begin position="252"/>
        <end position="265"/>
    </location>
</feature>
<dbReference type="PROSITE" id="PS00010">
    <property type="entry name" value="ASX_HYDROXYL"/>
    <property type="match status" value="1"/>
</dbReference>
<dbReference type="Gene3D" id="2.10.25.10">
    <property type="entry name" value="Laminin"/>
    <property type="match status" value="2"/>
</dbReference>
<feature type="transmembrane region" description="Helical" evidence="8">
    <location>
        <begin position="93"/>
        <end position="113"/>
    </location>
</feature>
<feature type="compositionally biased region" description="Low complexity" evidence="7">
    <location>
        <begin position="300"/>
        <end position="319"/>
    </location>
</feature>
<protein>
    <recommendedName>
        <fullName evidence="9">EGF-like domain-containing protein</fullName>
    </recommendedName>
</protein>
<dbReference type="Pfam" id="PF00008">
    <property type="entry name" value="EGF"/>
    <property type="match status" value="1"/>
</dbReference>
<dbReference type="InterPro" id="IPR001881">
    <property type="entry name" value="EGF-like_Ca-bd_dom"/>
</dbReference>
<reference evidence="11 12" key="1">
    <citation type="journal article" date="2014" name="Nat. Genet.">
        <title>Genome and transcriptome of the porcine whipworm Trichuris suis.</title>
        <authorList>
            <person name="Jex A.R."/>
            <person name="Nejsum P."/>
            <person name="Schwarz E.M."/>
            <person name="Hu L."/>
            <person name="Young N.D."/>
            <person name="Hall R.S."/>
            <person name="Korhonen P.K."/>
            <person name="Liao S."/>
            <person name="Thamsborg S."/>
            <person name="Xia J."/>
            <person name="Xu P."/>
            <person name="Wang S."/>
            <person name="Scheerlinck J.P."/>
            <person name="Hofmann A."/>
            <person name="Sternberg P.W."/>
            <person name="Wang J."/>
            <person name="Gasser R.B."/>
        </authorList>
    </citation>
    <scope>NUCLEOTIDE SEQUENCE [LARGE SCALE GENOMIC DNA]</scope>
    <source>
        <strain evidence="11">DCEP-RM93F</strain>
        <strain evidence="10">DCEP-RM93M</strain>
    </source>
</reference>
<dbReference type="GO" id="GO:0007157">
    <property type="term" value="P:heterophilic cell-cell adhesion via plasma membrane cell adhesion molecules"/>
    <property type="evidence" value="ECO:0007669"/>
    <property type="project" value="TreeGrafter"/>
</dbReference>
<keyword evidence="2" id="KW-0732">Signal</keyword>
<dbReference type="AlphaFoldDB" id="A0A085N8N7"/>
<keyword evidence="8" id="KW-1133">Transmembrane helix</keyword>
<dbReference type="SUPFAM" id="SSF57196">
    <property type="entry name" value="EGF/Laminin"/>
    <property type="match status" value="2"/>
</dbReference>
<gene>
    <name evidence="10" type="ORF">M513_07076</name>
    <name evidence="11" type="ORF">M514_07076</name>
</gene>
<dbReference type="Proteomes" id="UP000030758">
    <property type="component" value="Unassembled WGS sequence"/>
</dbReference>
<feature type="compositionally biased region" description="Basic and acidic residues" evidence="7">
    <location>
        <begin position="125"/>
        <end position="152"/>
    </location>
</feature>
<evidence type="ECO:0000256" key="5">
    <source>
        <dbReference type="ARBA" id="ARBA00023180"/>
    </source>
</evidence>
<accession>A0A085N8N7</accession>
<evidence type="ECO:0000313" key="10">
    <source>
        <dbReference type="EMBL" id="KFD52094.1"/>
    </source>
</evidence>
<feature type="compositionally biased region" description="Polar residues" evidence="7">
    <location>
        <begin position="196"/>
        <end position="208"/>
    </location>
</feature>
<dbReference type="GO" id="GO:0005509">
    <property type="term" value="F:calcium ion binding"/>
    <property type="evidence" value="ECO:0007669"/>
    <property type="project" value="InterPro"/>
</dbReference>
<organism evidence="11">
    <name type="scientific">Trichuris suis</name>
    <name type="common">pig whipworm</name>
    <dbReference type="NCBI Taxonomy" id="68888"/>
    <lineage>
        <taxon>Eukaryota</taxon>
        <taxon>Metazoa</taxon>
        <taxon>Ecdysozoa</taxon>
        <taxon>Nematoda</taxon>
        <taxon>Enoplea</taxon>
        <taxon>Dorylaimia</taxon>
        <taxon>Trichinellida</taxon>
        <taxon>Trichuridae</taxon>
        <taxon>Trichuris</taxon>
    </lineage>
</organism>
<evidence type="ECO:0000256" key="1">
    <source>
        <dbReference type="ARBA" id="ARBA00022536"/>
    </source>
</evidence>
<feature type="disulfide bond" evidence="6">
    <location>
        <begin position="25"/>
        <end position="34"/>
    </location>
</feature>
<feature type="region of interest" description="Disordered" evidence="7">
    <location>
        <begin position="121"/>
        <end position="159"/>
    </location>
</feature>
<evidence type="ECO:0000256" key="2">
    <source>
        <dbReference type="ARBA" id="ARBA00022729"/>
    </source>
</evidence>
<feature type="domain" description="EGF-like" evidence="9">
    <location>
        <begin position="37"/>
        <end position="73"/>
    </location>
</feature>
<name>A0A085N8N7_9BILA</name>
<dbReference type="PANTHER" id="PTHR24049:SF22">
    <property type="entry name" value="DROSOPHILA CRUMBS HOMOLOG"/>
    <property type="match status" value="1"/>
</dbReference>
<feature type="region of interest" description="Disordered" evidence="7">
    <location>
        <begin position="173"/>
        <end position="334"/>
    </location>
</feature>
<feature type="domain" description="EGF-like" evidence="9">
    <location>
        <begin position="1"/>
        <end position="35"/>
    </location>
</feature>
<evidence type="ECO:0000256" key="8">
    <source>
        <dbReference type="SAM" id="Phobius"/>
    </source>
</evidence>
<dbReference type="PROSITE" id="PS50026">
    <property type="entry name" value="EGF_3"/>
    <property type="match status" value="2"/>
</dbReference>
<dbReference type="SMART" id="SM00181">
    <property type="entry name" value="EGF"/>
    <property type="match status" value="2"/>
</dbReference>
<dbReference type="PROSITE" id="PS01186">
    <property type="entry name" value="EGF_2"/>
    <property type="match status" value="1"/>
</dbReference>
<dbReference type="PANTHER" id="PTHR24049">
    <property type="entry name" value="CRUMBS FAMILY MEMBER"/>
    <property type="match status" value="1"/>
</dbReference>
<keyword evidence="4 6" id="KW-1015">Disulfide bond</keyword>
<feature type="compositionally biased region" description="Basic and acidic residues" evidence="7">
    <location>
        <begin position="283"/>
        <end position="297"/>
    </location>
</feature>
<feature type="compositionally biased region" description="Basic and acidic residues" evidence="7">
    <location>
        <begin position="228"/>
        <end position="241"/>
    </location>
</feature>
<sequence>MGECSASICKHGTCHWVRVRSWCHCEEGFTGSDCSTEIDECLSSPCLNGGTCVDEKAKFSCICPREFWGTRCEKQVLTLGHLASEGDSSNTTAVIGVIIILMLVAIGGLLYFLHSENLKDRKRRQGSERGSRESEKSKTEKHGSTKEEDHGSDRKRRSLSRLRDFLSSMASFDAKRFKSPSGGSSRKSPAAKSPRTVQKQGQEPTNVGTKEEKVSAESSSSLKGQSPKLEDKRSHREKPSPKADTQSPSRSRPLKNARFYLRRNRNREADKSTHKGLPSPLSRRLEAIRKRQVERAKQLSKGSSSSSSGKKRFLLSPLSKKNKKSDSSSKQAKN</sequence>
<dbReference type="FunFam" id="2.10.25.10:FF:000143">
    <property type="entry name" value="Protein crumbs 1"/>
    <property type="match status" value="1"/>
</dbReference>
<keyword evidence="8" id="KW-0472">Membrane</keyword>
<evidence type="ECO:0000313" key="12">
    <source>
        <dbReference type="Proteomes" id="UP000030764"/>
    </source>
</evidence>
<dbReference type="PRINTS" id="PR00010">
    <property type="entry name" value="EGFBLOOD"/>
</dbReference>
<evidence type="ECO:0000256" key="6">
    <source>
        <dbReference type="PROSITE-ProRule" id="PRU00076"/>
    </source>
</evidence>
<evidence type="ECO:0000313" key="11">
    <source>
        <dbReference type="EMBL" id="KFD65833.1"/>
    </source>
</evidence>
<evidence type="ECO:0000256" key="3">
    <source>
        <dbReference type="ARBA" id="ARBA00022737"/>
    </source>
</evidence>
<dbReference type="SMART" id="SM00179">
    <property type="entry name" value="EGF_CA"/>
    <property type="match status" value="1"/>
</dbReference>
<feature type="disulfide bond" evidence="6">
    <location>
        <begin position="4"/>
        <end position="14"/>
    </location>
</feature>
<keyword evidence="5" id="KW-0325">Glycoprotein</keyword>